<dbReference type="EMBL" id="JABSTV010001250">
    <property type="protein sequence ID" value="KAH7955512.1"/>
    <property type="molecule type" value="Genomic_DNA"/>
</dbReference>
<evidence type="ECO:0000256" key="1">
    <source>
        <dbReference type="ARBA" id="ARBA00004141"/>
    </source>
</evidence>
<comment type="pathway">
    <text evidence="15">Phospholipid metabolism.</text>
</comment>
<evidence type="ECO:0000256" key="7">
    <source>
        <dbReference type="ARBA" id="ARBA00022692"/>
    </source>
</evidence>
<keyword evidence="21" id="KW-1185">Reference proteome</keyword>
<dbReference type="VEuPathDB" id="VectorBase:RSAN_043006"/>
<dbReference type="GO" id="GO:0016020">
    <property type="term" value="C:membrane"/>
    <property type="evidence" value="ECO:0007669"/>
    <property type="project" value="UniProtKB-SubCell"/>
</dbReference>
<evidence type="ECO:0000256" key="12">
    <source>
        <dbReference type="ARBA" id="ARBA00023209"/>
    </source>
</evidence>
<keyword evidence="7 19" id="KW-0812">Transmembrane</keyword>
<dbReference type="GO" id="GO:0005783">
    <property type="term" value="C:endoplasmic reticulum"/>
    <property type="evidence" value="ECO:0007669"/>
    <property type="project" value="UniProtKB-SubCell"/>
</dbReference>
<keyword evidence="8" id="KW-0256">Endoplasmic reticulum</keyword>
<evidence type="ECO:0000256" key="6">
    <source>
        <dbReference type="ARBA" id="ARBA00022679"/>
    </source>
</evidence>
<reference evidence="20" key="1">
    <citation type="journal article" date="2020" name="Cell">
        <title>Large-Scale Comparative Analyses of Tick Genomes Elucidate Their Genetic Diversity and Vector Capacities.</title>
        <authorList>
            <consortium name="Tick Genome and Microbiome Consortium (TIGMIC)"/>
            <person name="Jia N."/>
            <person name="Wang J."/>
            <person name="Shi W."/>
            <person name="Du L."/>
            <person name="Sun Y."/>
            <person name="Zhan W."/>
            <person name="Jiang J.F."/>
            <person name="Wang Q."/>
            <person name="Zhang B."/>
            <person name="Ji P."/>
            <person name="Bell-Sakyi L."/>
            <person name="Cui X.M."/>
            <person name="Yuan T.T."/>
            <person name="Jiang B.G."/>
            <person name="Yang W.F."/>
            <person name="Lam T.T."/>
            <person name="Chang Q.C."/>
            <person name="Ding S.J."/>
            <person name="Wang X.J."/>
            <person name="Zhu J.G."/>
            <person name="Ruan X.D."/>
            <person name="Zhao L."/>
            <person name="Wei J.T."/>
            <person name="Ye R.Z."/>
            <person name="Que T.C."/>
            <person name="Du C.H."/>
            <person name="Zhou Y.H."/>
            <person name="Cheng J.X."/>
            <person name="Dai P.F."/>
            <person name="Guo W.B."/>
            <person name="Han X.H."/>
            <person name="Huang E.J."/>
            <person name="Li L.F."/>
            <person name="Wei W."/>
            <person name="Gao Y.C."/>
            <person name="Liu J.Z."/>
            <person name="Shao H.Z."/>
            <person name="Wang X."/>
            <person name="Wang C.C."/>
            <person name="Yang T.C."/>
            <person name="Huo Q.B."/>
            <person name="Li W."/>
            <person name="Chen H.Y."/>
            <person name="Chen S.E."/>
            <person name="Zhou L.G."/>
            <person name="Ni X.B."/>
            <person name="Tian J.H."/>
            <person name="Sheng Y."/>
            <person name="Liu T."/>
            <person name="Pan Y.S."/>
            <person name="Xia L.Y."/>
            <person name="Li J."/>
            <person name="Zhao F."/>
            <person name="Cao W.C."/>
        </authorList>
    </citation>
    <scope>NUCLEOTIDE SEQUENCE</scope>
    <source>
        <strain evidence="20">Rsan-2018</strain>
    </source>
</reference>
<keyword evidence="11 19" id="KW-0472">Membrane</keyword>
<evidence type="ECO:0000256" key="13">
    <source>
        <dbReference type="ARBA" id="ARBA00023264"/>
    </source>
</evidence>
<evidence type="ECO:0000256" key="4">
    <source>
        <dbReference type="ARBA" id="ARBA00010323"/>
    </source>
</evidence>
<dbReference type="AlphaFoldDB" id="A0A9D4PTT3"/>
<evidence type="ECO:0000256" key="10">
    <source>
        <dbReference type="ARBA" id="ARBA00023098"/>
    </source>
</evidence>
<reference evidence="20" key="2">
    <citation type="submission" date="2021-09" db="EMBL/GenBank/DDBJ databases">
        <authorList>
            <person name="Jia N."/>
            <person name="Wang J."/>
            <person name="Shi W."/>
            <person name="Du L."/>
            <person name="Sun Y."/>
            <person name="Zhan W."/>
            <person name="Jiang J."/>
            <person name="Wang Q."/>
            <person name="Zhang B."/>
            <person name="Ji P."/>
            <person name="Sakyi L.B."/>
            <person name="Cui X."/>
            <person name="Yuan T."/>
            <person name="Jiang B."/>
            <person name="Yang W."/>
            <person name="Lam T.T.-Y."/>
            <person name="Chang Q."/>
            <person name="Ding S."/>
            <person name="Wang X."/>
            <person name="Zhu J."/>
            <person name="Ruan X."/>
            <person name="Zhao L."/>
            <person name="Wei J."/>
            <person name="Que T."/>
            <person name="Du C."/>
            <person name="Cheng J."/>
            <person name="Dai P."/>
            <person name="Han X."/>
            <person name="Huang E."/>
            <person name="Gao Y."/>
            <person name="Liu J."/>
            <person name="Shao H."/>
            <person name="Ye R."/>
            <person name="Li L."/>
            <person name="Wei W."/>
            <person name="Wang X."/>
            <person name="Wang C."/>
            <person name="Huo Q."/>
            <person name="Li W."/>
            <person name="Guo W."/>
            <person name="Chen H."/>
            <person name="Chen S."/>
            <person name="Zhou L."/>
            <person name="Zhou L."/>
            <person name="Ni X."/>
            <person name="Tian J."/>
            <person name="Zhou Y."/>
            <person name="Sheng Y."/>
            <person name="Liu T."/>
            <person name="Pan Y."/>
            <person name="Xia L."/>
            <person name="Li J."/>
            <person name="Zhao F."/>
            <person name="Cao W."/>
        </authorList>
    </citation>
    <scope>NUCLEOTIDE SEQUENCE</scope>
    <source>
        <strain evidence="20">Rsan-2018</strain>
        <tissue evidence="20">Larvae</tissue>
    </source>
</reference>
<protein>
    <recommendedName>
        <fullName evidence="18">Lysophospholipid acyltransferase 5</fullName>
        <ecNumber evidence="16">2.3.1.23</ecNumber>
        <ecNumber evidence="17">2.3.1.n6</ecNumber>
    </recommendedName>
</protein>
<gene>
    <name evidence="20" type="ORF">HPB52_001186</name>
</gene>
<dbReference type="Proteomes" id="UP000821837">
    <property type="component" value="Unassembled WGS sequence"/>
</dbReference>
<evidence type="ECO:0000256" key="15">
    <source>
        <dbReference type="ARBA" id="ARBA00025707"/>
    </source>
</evidence>
<comment type="caution">
    <text evidence="20">The sequence shown here is derived from an EMBL/GenBank/DDBJ whole genome shotgun (WGS) entry which is preliminary data.</text>
</comment>
<accession>A0A9D4PTT3</accession>
<keyword evidence="6" id="KW-0808">Transferase</keyword>
<dbReference type="EC" id="2.3.1.n6" evidence="17"/>
<keyword evidence="14" id="KW-0012">Acyltransferase</keyword>
<evidence type="ECO:0000256" key="11">
    <source>
        <dbReference type="ARBA" id="ARBA00023136"/>
    </source>
</evidence>
<evidence type="ECO:0000313" key="20">
    <source>
        <dbReference type="EMBL" id="KAH7955512.1"/>
    </source>
</evidence>
<feature type="transmembrane region" description="Helical" evidence="19">
    <location>
        <begin position="68"/>
        <end position="88"/>
    </location>
</feature>
<dbReference type="PANTHER" id="PTHR13906:SF14">
    <property type="entry name" value="LYSOPHOSPHOLIPID ACYLTRANSFERASE 5"/>
    <property type="match status" value="1"/>
</dbReference>
<keyword evidence="13" id="KW-1208">Phospholipid metabolism</keyword>
<evidence type="ECO:0000256" key="3">
    <source>
        <dbReference type="ARBA" id="ARBA00005074"/>
    </source>
</evidence>
<dbReference type="GO" id="GO:0047184">
    <property type="term" value="F:1-acylglycerophosphocholine O-acyltransferase activity"/>
    <property type="evidence" value="ECO:0007669"/>
    <property type="project" value="UniProtKB-EC"/>
</dbReference>
<comment type="similarity">
    <text evidence="4">Belongs to the membrane-bound acyltransferase family.</text>
</comment>
<sequence>MYVQETLPHDQKRTALANVPTFLEVMGHSYFFGGFLVGPQFPMKRYLDFTQGHFFHGKTVKPPCIVPALSRLALGMGCLLFSLIGSGYLDEKFLLSDEFVTHGPAMRLILMGMWQVVTLHKYVACWLLSEGSCIMAGLTYNGRDENGNDLWNGCVNISVWRYEMATTFDDLIKSFNINTNLWVAQCREQIAAADREGLMTAAAVIQPTGDASQSSGSQPTKFSVFNAQSLEEFLDRLETLLSGECEVLAALHQILWILGGLFKTVFITEFFSIDAKRHLKQELELWT</sequence>
<organism evidence="20 21">
    <name type="scientific">Rhipicephalus sanguineus</name>
    <name type="common">Brown dog tick</name>
    <name type="synonym">Ixodes sanguineus</name>
    <dbReference type="NCBI Taxonomy" id="34632"/>
    <lineage>
        <taxon>Eukaryota</taxon>
        <taxon>Metazoa</taxon>
        <taxon>Ecdysozoa</taxon>
        <taxon>Arthropoda</taxon>
        <taxon>Chelicerata</taxon>
        <taxon>Arachnida</taxon>
        <taxon>Acari</taxon>
        <taxon>Parasitiformes</taxon>
        <taxon>Ixodida</taxon>
        <taxon>Ixodoidea</taxon>
        <taxon>Ixodidae</taxon>
        <taxon>Rhipicephalinae</taxon>
        <taxon>Rhipicephalus</taxon>
        <taxon>Rhipicephalus</taxon>
    </lineage>
</organism>
<name>A0A9D4PTT3_RHISA</name>
<evidence type="ECO:0000256" key="5">
    <source>
        <dbReference type="ARBA" id="ARBA00022516"/>
    </source>
</evidence>
<comment type="pathway">
    <text evidence="3">Lipid metabolism; phospholipid metabolism.</text>
</comment>
<evidence type="ECO:0000256" key="19">
    <source>
        <dbReference type="SAM" id="Phobius"/>
    </source>
</evidence>
<evidence type="ECO:0000256" key="18">
    <source>
        <dbReference type="ARBA" id="ARBA00039721"/>
    </source>
</evidence>
<evidence type="ECO:0000256" key="9">
    <source>
        <dbReference type="ARBA" id="ARBA00022989"/>
    </source>
</evidence>
<evidence type="ECO:0000256" key="2">
    <source>
        <dbReference type="ARBA" id="ARBA00004240"/>
    </source>
</evidence>
<evidence type="ECO:0000256" key="8">
    <source>
        <dbReference type="ARBA" id="ARBA00022824"/>
    </source>
</evidence>
<dbReference type="Pfam" id="PF03062">
    <property type="entry name" value="MBOAT"/>
    <property type="match status" value="1"/>
</dbReference>
<dbReference type="PANTHER" id="PTHR13906">
    <property type="entry name" value="PORCUPINE"/>
    <property type="match status" value="1"/>
</dbReference>
<dbReference type="GO" id="GO:0030258">
    <property type="term" value="P:lipid modification"/>
    <property type="evidence" value="ECO:0007669"/>
    <property type="project" value="TreeGrafter"/>
</dbReference>
<evidence type="ECO:0000256" key="16">
    <source>
        <dbReference type="ARBA" id="ARBA00026120"/>
    </source>
</evidence>
<dbReference type="EC" id="2.3.1.23" evidence="16"/>
<keyword evidence="10" id="KW-0443">Lipid metabolism</keyword>
<comment type="subcellular location">
    <subcellularLocation>
        <location evidence="2">Endoplasmic reticulum</location>
    </subcellularLocation>
    <subcellularLocation>
        <location evidence="1">Membrane</location>
        <topology evidence="1">Multi-pass membrane protein</topology>
    </subcellularLocation>
</comment>
<keyword evidence="5" id="KW-0444">Lipid biosynthesis</keyword>
<evidence type="ECO:0000256" key="14">
    <source>
        <dbReference type="ARBA" id="ARBA00023315"/>
    </source>
</evidence>
<proteinExistence type="inferred from homology"/>
<keyword evidence="12" id="KW-0594">Phospholipid biosynthesis</keyword>
<dbReference type="InterPro" id="IPR049941">
    <property type="entry name" value="LPLAT_7/PORCN-like"/>
</dbReference>
<evidence type="ECO:0000313" key="21">
    <source>
        <dbReference type="Proteomes" id="UP000821837"/>
    </source>
</evidence>
<dbReference type="GO" id="GO:0006656">
    <property type="term" value="P:phosphatidylcholine biosynthetic process"/>
    <property type="evidence" value="ECO:0007669"/>
    <property type="project" value="TreeGrafter"/>
</dbReference>
<keyword evidence="9 19" id="KW-1133">Transmembrane helix</keyword>
<dbReference type="InterPro" id="IPR004299">
    <property type="entry name" value="MBOAT_fam"/>
</dbReference>
<evidence type="ECO:0000256" key="17">
    <source>
        <dbReference type="ARBA" id="ARBA00038923"/>
    </source>
</evidence>
<dbReference type="GO" id="GO:0071617">
    <property type="term" value="F:lysophospholipid acyltransferase activity"/>
    <property type="evidence" value="ECO:0007669"/>
    <property type="project" value="TreeGrafter"/>
</dbReference>